<proteinExistence type="predicted"/>
<evidence type="ECO:0000313" key="2">
    <source>
        <dbReference type="Proteomes" id="UP001396334"/>
    </source>
</evidence>
<dbReference type="PANTHER" id="PTHR48034">
    <property type="entry name" value="TRANSFORMER-2 SEX-DETERMINING PROTEIN-RELATED"/>
    <property type="match status" value="1"/>
</dbReference>
<dbReference type="Pfam" id="PF00076">
    <property type="entry name" value="RRM_1"/>
    <property type="match status" value="1"/>
</dbReference>
<dbReference type="Gene3D" id="3.30.70.330">
    <property type="match status" value="1"/>
</dbReference>
<name>A0ABR1ZR08_9ROSI</name>
<organism evidence="1 2">
    <name type="scientific">Hibiscus sabdariffa</name>
    <name type="common">roselle</name>
    <dbReference type="NCBI Taxonomy" id="183260"/>
    <lineage>
        <taxon>Eukaryota</taxon>
        <taxon>Viridiplantae</taxon>
        <taxon>Streptophyta</taxon>
        <taxon>Embryophyta</taxon>
        <taxon>Tracheophyta</taxon>
        <taxon>Spermatophyta</taxon>
        <taxon>Magnoliopsida</taxon>
        <taxon>eudicotyledons</taxon>
        <taxon>Gunneridae</taxon>
        <taxon>Pentapetalae</taxon>
        <taxon>rosids</taxon>
        <taxon>malvids</taxon>
        <taxon>Malvales</taxon>
        <taxon>Malvaceae</taxon>
        <taxon>Malvoideae</taxon>
        <taxon>Hibiscus</taxon>
    </lineage>
</organism>
<dbReference type="InterPro" id="IPR035979">
    <property type="entry name" value="RBD_domain_sf"/>
</dbReference>
<dbReference type="InterPro" id="IPR000504">
    <property type="entry name" value="RRM_dom"/>
</dbReference>
<reference evidence="1 2" key="1">
    <citation type="journal article" date="2024" name="G3 (Bethesda)">
        <title>Genome assembly of Hibiscus sabdariffa L. provides insights into metabolisms of medicinal natural products.</title>
        <authorList>
            <person name="Kim T."/>
        </authorList>
    </citation>
    <scope>NUCLEOTIDE SEQUENCE [LARGE SCALE GENOMIC DNA]</scope>
    <source>
        <strain evidence="1">TK-2024</strain>
        <tissue evidence="1">Old leaves</tissue>
    </source>
</reference>
<dbReference type="PROSITE" id="PS50102">
    <property type="entry name" value="RRM"/>
    <property type="match status" value="1"/>
</dbReference>
<evidence type="ECO:0000313" key="1">
    <source>
        <dbReference type="EMBL" id="KAK8483128.1"/>
    </source>
</evidence>
<dbReference type="CDD" id="cd00590">
    <property type="entry name" value="RRM_SF"/>
    <property type="match status" value="1"/>
</dbReference>
<dbReference type="InterPro" id="IPR012677">
    <property type="entry name" value="Nucleotide-bd_a/b_plait_sf"/>
</dbReference>
<keyword evidence="2" id="KW-1185">Reference proteome</keyword>
<dbReference type="EMBL" id="JBBPBN010000704">
    <property type="protein sequence ID" value="KAK8483128.1"/>
    <property type="molecule type" value="Genomic_DNA"/>
</dbReference>
<dbReference type="InterPro" id="IPR050441">
    <property type="entry name" value="RBM"/>
</dbReference>
<comment type="caution">
    <text evidence="1">The sequence shown here is derived from an EMBL/GenBank/DDBJ whole genome shotgun (WGS) entry which is preliminary data.</text>
</comment>
<accession>A0ABR1ZR08</accession>
<dbReference type="Proteomes" id="UP001396334">
    <property type="component" value="Unassembled WGS sequence"/>
</dbReference>
<protein>
    <submittedName>
        <fullName evidence="1">Uncharacterized protein</fullName>
    </submittedName>
</protein>
<dbReference type="SMART" id="SM00360">
    <property type="entry name" value="RRM"/>
    <property type="match status" value="1"/>
</dbReference>
<dbReference type="SUPFAM" id="SSF54928">
    <property type="entry name" value="RNA-binding domain, RBD"/>
    <property type="match status" value="1"/>
</dbReference>
<gene>
    <name evidence="1" type="ORF">V6N11_028510</name>
</gene>
<sequence>MENIHGGFVVFLNHVSKRIHPGALKEAFSEYGRVSDVYIAYNNVRRRDSQRTVAFIRFSKRSEALEAMERTNDRSMDGFKIKVFRDRNFWGKSRGARNVAVKESAVQKQAHEVRVNGVDGRSYKEVLLSNVVPPMEAEGVVGSLLVDDRKLRSKDLSPDVVERVLLEIKEKDKEGFKVKVRGWSSFYVIISFEEEEQIDIFWDMKELFIKPWLIDMETVDNFMKMRKLSVWVSVEGLSLEAWNDSVLTKISNRLGNVIRLDKDTAERNFLGSLSAFFRFKRPEKNA</sequence>